<dbReference type="InterPro" id="IPR058922">
    <property type="entry name" value="WHD_DRP"/>
</dbReference>
<proteinExistence type="inferred from homology"/>
<dbReference type="InterPro" id="IPR044974">
    <property type="entry name" value="Disease_R_plants"/>
</dbReference>
<dbReference type="Gene3D" id="3.80.10.10">
    <property type="entry name" value="Ribonuclease Inhibitor"/>
    <property type="match status" value="1"/>
</dbReference>
<dbReference type="InterPro" id="IPR027417">
    <property type="entry name" value="P-loop_NTPase"/>
</dbReference>
<dbReference type="GO" id="GO:0009626">
    <property type="term" value="P:plant-type hypersensitive response"/>
    <property type="evidence" value="ECO:0007669"/>
    <property type="project" value="UniProtKB-KW"/>
</dbReference>
<accession>A0AAE1XE60</accession>
<evidence type="ECO:0000256" key="5">
    <source>
        <dbReference type="ARBA" id="ARBA00022667"/>
    </source>
</evidence>
<dbReference type="GO" id="GO:0005737">
    <property type="term" value="C:cytoplasm"/>
    <property type="evidence" value="ECO:0007669"/>
    <property type="project" value="UniProtKB-SubCell"/>
</dbReference>
<dbReference type="PANTHER" id="PTHR23155">
    <property type="entry name" value="DISEASE RESISTANCE PROTEIN RP"/>
    <property type="match status" value="1"/>
</dbReference>
<protein>
    <submittedName>
        <fullName evidence="11">Late blight resistance proteinR1A-3</fullName>
    </submittedName>
</protein>
<evidence type="ECO:0000256" key="6">
    <source>
        <dbReference type="ARBA" id="ARBA00022741"/>
    </source>
</evidence>
<dbReference type="AlphaFoldDB" id="A0AAE1XE60"/>
<reference evidence="11" key="1">
    <citation type="submission" date="2020-06" db="EMBL/GenBank/DDBJ databases">
        <authorList>
            <person name="Li T."/>
            <person name="Hu X."/>
            <person name="Zhang T."/>
            <person name="Song X."/>
            <person name="Zhang H."/>
            <person name="Dai N."/>
            <person name="Sheng W."/>
            <person name="Hou X."/>
            <person name="Wei L."/>
        </authorList>
    </citation>
    <scope>NUCLEOTIDE SEQUENCE</scope>
    <source>
        <strain evidence="11">K16</strain>
        <tissue evidence="11">Leaf</tissue>
    </source>
</reference>
<evidence type="ECO:0000256" key="8">
    <source>
        <dbReference type="ARBA" id="ARBA00022840"/>
    </source>
</evidence>
<keyword evidence="8" id="KW-0067">ATP-binding</keyword>
<comment type="subcellular location">
    <subcellularLocation>
        <location evidence="2">Cytoplasm</location>
    </subcellularLocation>
</comment>
<keyword evidence="4" id="KW-0963">Cytoplasm</keyword>
<keyword evidence="12" id="KW-1185">Reference proteome</keyword>
<dbReference type="Gene3D" id="1.10.10.10">
    <property type="entry name" value="Winged helix-like DNA-binding domain superfamily/Winged helix DNA-binding domain"/>
    <property type="match status" value="1"/>
</dbReference>
<dbReference type="SUPFAM" id="SSF52047">
    <property type="entry name" value="RNI-like"/>
    <property type="match status" value="1"/>
</dbReference>
<name>A0AAE1XE60_9LAMI</name>
<comment type="caution">
    <text evidence="11">The sequence shown here is derived from an EMBL/GenBank/DDBJ whole genome shotgun (WGS) entry which is preliminary data.</text>
</comment>
<keyword evidence="6" id="KW-0547">Nucleotide-binding</keyword>
<dbReference type="Pfam" id="PF00931">
    <property type="entry name" value="NB-ARC"/>
    <property type="match status" value="1"/>
</dbReference>
<sequence>MRIFPGTHHSFQLVFCYVIKFCSNFEHDALSDKIRALDELASYCIFGSNSEVSKKFSEMVASVMPDVQKFFVVPKFSDSSLQGNELELKFLVTILAGNVVSSTFFAVDRVIASCTNAGLQVLLGRIELLNAEIKEHCVKFSKLASCITPQTAVNSLFIVDSLLDDMKQVMDAKADLIDDLKDHIRILHEDFMFFRSFIKDIKEQNPEKVEESTDAVKQVGDLAYEAEYLISVQSWRSSCMRRNLLTGILSSLREVDRETASSMDDAKLGERLHKTLKNRRYLVVLDDIWDPIVWDDLMRYFPDDGNGSRIMFTSQIKDVAPPDSVIHPLRLLSHDESWELLQLKAFRGKPCPHNLMDVGFIRRRREKILETTAEEYLLDLIDRSLVIIAKRKSSNGVKACSIHDLLRELCMRKAQEENFRQLAKVKDDKWIYDKHRSSPSSYPSLSRPFGLHLDEFLGHLLDPSCLPSMKLVRVVDVSARMLNKYEEEKIPLLRDLRYLGVDRIPSSISRFWKLEFLHISSGSVVTIPCDLLEFVRLRYVHIEAQAKFDKDCRISKTNNLHTLSLVRIYKLEDEDILRYSPNLRKLKCICQPLLVHRTAGAYRYPDLSFLGQLESLKWSSRVVSEVNTRRSTSHKDQKA</sequence>
<dbReference type="InterPro" id="IPR036388">
    <property type="entry name" value="WH-like_DNA-bd_sf"/>
</dbReference>
<evidence type="ECO:0000259" key="9">
    <source>
        <dbReference type="Pfam" id="PF00931"/>
    </source>
</evidence>
<dbReference type="InterPro" id="IPR002182">
    <property type="entry name" value="NB-ARC"/>
</dbReference>
<evidence type="ECO:0000259" key="10">
    <source>
        <dbReference type="Pfam" id="PF23559"/>
    </source>
</evidence>
<feature type="domain" description="Disease resistance protein winged helix" evidence="10">
    <location>
        <begin position="356"/>
        <end position="409"/>
    </location>
</feature>
<dbReference type="InterPro" id="IPR032675">
    <property type="entry name" value="LRR_dom_sf"/>
</dbReference>
<dbReference type="Gene3D" id="3.40.50.300">
    <property type="entry name" value="P-loop containing nucleotide triphosphate hydrolases"/>
    <property type="match status" value="1"/>
</dbReference>
<evidence type="ECO:0000256" key="3">
    <source>
        <dbReference type="ARBA" id="ARBA00008894"/>
    </source>
</evidence>
<gene>
    <name evidence="11" type="ORF">Sango_0101700</name>
</gene>
<keyword evidence="5" id="KW-0381">Hypersensitive response</keyword>
<keyword evidence="7" id="KW-0611">Plant defense</keyword>
<comment type="function">
    <text evidence="1">Confers resistance to late blight (Phytophthora infestans) races carrying the avirulence gene Avr1. Resistance proteins guard the plant against pathogens that contain an appropriate avirulence protein via an indirect interaction with this avirulence protein. That triggers a defense system including the hypersensitive response, which restricts the pathogen growth.</text>
</comment>
<reference evidence="11" key="2">
    <citation type="journal article" date="2024" name="Plant">
        <title>Genomic evolution and insights into agronomic trait innovations of Sesamum species.</title>
        <authorList>
            <person name="Miao H."/>
            <person name="Wang L."/>
            <person name="Qu L."/>
            <person name="Liu H."/>
            <person name="Sun Y."/>
            <person name="Le M."/>
            <person name="Wang Q."/>
            <person name="Wei S."/>
            <person name="Zheng Y."/>
            <person name="Lin W."/>
            <person name="Duan Y."/>
            <person name="Cao H."/>
            <person name="Xiong S."/>
            <person name="Wang X."/>
            <person name="Wei L."/>
            <person name="Li C."/>
            <person name="Ma Q."/>
            <person name="Ju M."/>
            <person name="Zhao R."/>
            <person name="Li G."/>
            <person name="Mu C."/>
            <person name="Tian Q."/>
            <person name="Mei H."/>
            <person name="Zhang T."/>
            <person name="Gao T."/>
            <person name="Zhang H."/>
        </authorList>
    </citation>
    <scope>NUCLEOTIDE SEQUENCE</scope>
    <source>
        <strain evidence="11">K16</strain>
    </source>
</reference>
<evidence type="ECO:0000313" key="12">
    <source>
        <dbReference type="Proteomes" id="UP001289374"/>
    </source>
</evidence>
<feature type="domain" description="NB-ARC" evidence="9">
    <location>
        <begin position="239"/>
        <end position="349"/>
    </location>
</feature>
<dbReference type="SUPFAM" id="SSF52540">
    <property type="entry name" value="P-loop containing nucleoside triphosphate hydrolases"/>
    <property type="match status" value="1"/>
</dbReference>
<dbReference type="Proteomes" id="UP001289374">
    <property type="component" value="Unassembled WGS sequence"/>
</dbReference>
<evidence type="ECO:0000256" key="7">
    <source>
        <dbReference type="ARBA" id="ARBA00022821"/>
    </source>
</evidence>
<organism evidence="11 12">
    <name type="scientific">Sesamum angolense</name>
    <dbReference type="NCBI Taxonomy" id="2727404"/>
    <lineage>
        <taxon>Eukaryota</taxon>
        <taxon>Viridiplantae</taxon>
        <taxon>Streptophyta</taxon>
        <taxon>Embryophyta</taxon>
        <taxon>Tracheophyta</taxon>
        <taxon>Spermatophyta</taxon>
        <taxon>Magnoliopsida</taxon>
        <taxon>eudicotyledons</taxon>
        <taxon>Gunneridae</taxon>
        <taxon>Pentapetalae</taxon>
        <taxon>asterids</taxon>
        <taxon>lamiids</taxon>
        <taxon>Lamiales</taxon>
        <taxon>Pedaliaceae</taxon>
        <taxon>Sesamum</taxon>
    </lineage>
</organism>
<evidence type="ECO:0000256" key="4">
    <source>
        <dbReference type="ARBA" id="ARBA00022490"/>
    </source>
</evidence>
<dbReference type="GO" id="GO:0043531">
    <property type="term" value="F:ADP binding"/>
    <property type="evidence" value="ECO:0007669"/>
    <property type="project" value="InterPro"/>
</dbReference>
<evidence type="ECO:0000256" key="1">
    <source>
        <dbReference type="ARBA" id="ARBA00002074"/>
    </source>
</evidence>
<dbReference type="PANTHER" id="PTHR23155:SF1152">
    <property type="entry name" value="AAA+ ATPASE DOMAIN-CONTAINING PROTEIN"/>
    <property type="match status" value="1"/>
</dbReference>
<evidence type="ECO:0000313" key="11">
    <source>
        <dbReference type="EMBL" id="KAK4410287.1"/>
    </source>
</evidence>
<evidence type="ECO:0000256" key="2">
    <source>
        <dbReference type="ARBA" id="ARBA00004496"/>
    </source>
</evidence>
<comment type="similarity">
    <text evidence="3">Belongs to the disease resistance NB-LRR family.</text>
</comment>
<dbReference type="Pfam" id="PF23559">
    <property type="entry name" value="WHD_DRP"/>
    <property type="match status" value="1"/>
</dbReference>
<dbReference type="EMBL" id="JACGWL010000001">
    <property type="protein sequence ID" value="KAK4410287.1"/>
    <property type="molecule type" value="Genomic_DNA"/>
</dbReference>